<dbReference type="EMBL" id="BTGU01000003">
    <property type="protein sequence ID" value="GMN31989.1"/>
    <property type="molecule type" value="Genomic_DNA"/>
</dbReference>
<dbReference type="AlphaFoldDB" id="A0AA88DAL5"/>
<accession>A0AA88DAL5</accession>
<sequence length="151" mass="16816">MRLLGLRSTCTVALRWVTCKREAPRSDGDTGGVSAMGTPMLKSVKALMSRRHVSMVWCQGTLGWAAADTNERSPIRSRRRKSGATASHVRGTACMGMTFWVSSVAPGYYLTRVNSIRFRRKDTILPPLCDRFTLRDGILWSEQITPSTSTF</sequence>
<reference evidence="1" key="1">
    <citation type="submission" date="2023-07" db="EMBL/GenBank/DDBJ databases">
        <title>draft genome sequence of fig (Ficus carica).</title>
        <authorList>
            <person name="Takahashi T."/>
            <person name="Nishimura K."/>
        </authorList>
    </citation>
    <scope>NUCLEOTIDE SEQUENCE</scope>
</reference>
<gene>
    <name evidence="1" type="ORF">TIFTF001_003491</name>
</gene>
<dbReference type="Proteomes" id="UP001187192">
    <property type="component" value="Unassembled WGS sequence"/>
</dbReference>
<proteinExistence type="predicted"/>
<name>A0AA88DAL5_FICCA</name>
<evidence type="ECO:0000313" key="1">
    <source>
        <dbReference type="EMBL" id="GMN31989.1"/>
    </source>
</evidence>
<organism evidence="1 2">
    <name type="scientific">Ficus carica</name>
    <name type="common">Common fig</name>
    <dbReference type="NCBI Taxonomy" id="3494"/>
    <lineage>
        <taxon>Eukaryota</taxon>
        <taxon>Viridiplantae</taxon>
        <taxon>Streptophyta</taxon>
        <taxon>Embryophyta</taxon>
        <taxon>Tracheophyta</taxon>
        <taxon>Spermatophyta</taxon>
        <taxon>Magnoliopsida</taxon>
        <taxon>eudicotyledons</taxon>
        <taxon>Gunneridae</taxon>
        <taxon>Pentapetalae</taxon>
        <taxon>rosids</taxon>
        <taxon>fabids</taxon>
        <taxon>Rosales</taxon>
        <taxon>Moraceae</taxon>
        <taxon>Ficeae</taxon>
        <taxon>Ficus</taxon>
    </lineage>
</organism>
<comment type="caution">
    <text evidence="1">The sequence shown here is derived from an EMBL/GenBank/DDBJ whole genome shotgun (WGS) entry which is preliminary data.</text>
</comment>
<keyword evidence="2" id="KW-1185">Reference proteome</keyword>
<protein>
    <submittedName>
        <fullName evidence="1">Uncharacterized protein</fullName>
    </submittedName>
</protein>
<evidence type="ECO:0000313" key="2">
    <source>
        <dbReference type="Proteomes" id="UP001187192"/>
    </source>
</evidence>